<evidence type="ECO:0000313" key="6">
    <source>
        <dbReference type="Proteomes" id="UP000651050"/>
    </source>
</evidence>
<dbReference type="Gene3D" id="3.40.630.30">
    <property type="match status" value="1"/>
</dbReference>
<evidence type="ECO:0000256" key="2">
    <source>
        <dbReference type="ARBA" id="ARBA00023315"/>
    </source>
</evidence>
<sequence>MSGVRLDRVSARDQADFLEAAGRSARLHAPWVTAPATPEAFRALVKRSREPANASYVVRHARTGALVGIFNISNIVCGSFHSAYLGYYAFAGHERQGLMREGLRLLLRTAFTELKLHRLEANIQPANAASIALVRSCGFQLEGYSPRYLKIRGRWRDHERWAILAR</sequence>
<protein>
    <submittedName>
        <fullName evidence="5">GNAT family N-acetyltransferase</fullName>
    </submittedName>
</protein>
<comment type="caution">
    <text evidence="5">The sequence shown here is derived from an EMBL/GenBank/DDBJ whole genome shotgun (WGS) entry which is preliminary data.</text>
</comment>
<dbReference type="SUPFAM" id="SSF55729">
    <property type="entry name" value="Acyl-CoA N-acyltransferases (Nat)"/>
    <property type="match status" value="1"/>
</dbReference>
<evidence type="ECO:0000256" key="1">
    <source>
        <dbReference type="ARBA" id="ARBA00022679"/>
    </source>
</evidence>
<dbReference type="PROSITE" id="PS51186">
    <property type="entry name" value="GNAT"/>
    <property type="match status" value="1"/>
</dbReference>
<proteinExistence type="inferred from homology"/>
<gene>
    <name evidence="5" type="ORF">I5803_02270</name>
</gene>
<comment type="similarity">
    <text evidence="3">Belongs to the acetyltransferase family. RimJ subfamily.</text>
</comment>
<dbReference type="PANTHER" id="PTHR43792">
    <property type="entry name" value="GNAT FAMILY, PUTATIVE (AFU_ORTHOLOGUE AFUA_3G00765)-RELATED-RELATED"/>
    <property type="match status" value="1"/>
</dbReference>
<name>A0A931MES8_9BURK</name>
<dbReference type="InterPro" id="IPR051531">
    <property type="entry name" value="N-acetyltransferase"/>
</dbReference>
<dbReference type="EMBL" id="JADWYS010000001">
    <property type="protein sequence ID" value="MBG9386838.1"/>
    <property type="molecule type" value="Genomic_DNA"/>
</dbReference>
<reference evidence="5" key="1">
    <citation type="submission" date="2020-11" db="EMBL/GenBank/DDBJ databases">
        <title>Bacterial whole genome sequence for Caenimonas sp. DR4.4.</title>
        <authorList>
            <person name="Le V."/>
            <person name="Ko S.-R."/>
            <person name="Ahn C.-Y."/>
            <person name="Oh H.-M."/>
        </authorList>
    </citation>
    <scope>NUCLEOTIDE SEQUENCE</scope>
    <source>
        <strain evidence="5">DR4.4</strain>
    </source>
</reference>
<accession>A0A931MES8</accession>
<dbReference type="GO" id="GO:0008999">
    <property type="term" value="F:protein-N-terminal-alanine acetyltransferase activity"/>
    <property type="evidence" value="ECO:0007669"/>
    <property type="project" value="TreeGrafter"/>
</dbReference>
<dbReference type="GO" id="GO:0005737">
    <property type="term" value="C:cytoplasm"/>
    <property type="evidence" value="ECO:0007669"/>
    <property type="project" value="TreeGrafter"/>
</dbReference>
<feature type="domain" description="N-acetyltransferase" evidence="4">
    <location>
        <begin position="4"/>
        <end position="166"/>
    </location>
</feature>
<keyword evidence="1" id="KW-0808">Transferase</keyword>
<evidence type="ECO:0000259" key="4">
    <source>
        <dbReference type="PROSITE" id="PS51186"/>
    </source>
</evidence>
<dbReference type="PANTHER" id="PTHR43792:SF8">
    <property type="entry name" value="[RIBOSOMAL PROTEIN US5]-ALANINE N-ACETYLTRANSFERASE"/>
    <property type="match status" value="1"/>
</dbReference>
<keyword evidence="6" id="KW-1185">Reference proteome</keyword>
<dbReference type="InterPro" id="IPR016181">
    <property type="entry name" value="Acyl_CoA_acyltransferase"/>
</dbReference>
<evidence type="ECO:0000313" key="5">
    <source>
        <dbReference type="EMBL" id="MBG9386838.1"/>
    </source>
</evidence>
<keyword evidence="2" id="KW-0012">Acyltransferase</keyword>
<dbReference type="Pfam" id="PF13302">
    <property type="entry name" value="Acetyltransf_3"/>
    <property type="match status" value="1"/>
</dbReference>
<dbReference type="Proteomes" id="UP000651050">
    <property type="component" value="Unassembled WGS sequence"/>
</dbReference>
<organism evidence="5 6">
    <name type="scientific">Caenimonas aquaedulcis</name>
    <dbReference type="NCBI Taxonomy" id="2793270"/>
    <lineage>
        <taxon>Bacteria</taxon>
        <taxon>Pseudomonadati</taxon>
        <taxon>Pseudomonadota</taxon>
        <taxon>Betaproteobacteria</taxon>
        <taxon>Burkholderiales</taxon>
        <taxon>Comamonadaceae</taxon>
        <taxon>Caenimonas</taxon>
    </lineage>
</organism>
<dbReference type="RefSeq" id="WP_196984799.1">
    <property type="nucleotide sequence ID" value="NZ_JADWYS010000001.1"/>
</dbReference>
<dbReference type="InterPro" id="IPR000182">
    <property type="entry name" value="GNAT_dom"/>
</dbReference>
<evidence type="ECO:0000256" key="3">
    <source>
        <dbReference type="ARBA" id="ARBA00038502"/>
    </source>
</evidence>
<dbReference type="AlphaFoldDB" id="A0A931MES8"/>